<dbReference type="SUPFAM" id="SSF53955">
    <property type="entry name" value="Lysozyme-like"/>
    <property type="match status" value="1"/>
</dbReference>
<dbReference type="InterPro" id="IPR058593">
    <property type="entry name" value="ARB_07466-like_C"/>
</dbReference>
<dbReference type="Gene3D" id="1.10.530.10">
    <property type="match status" value="1"/>
</dbReference>
<evidence type="ECO:0000313" key="4">
    <source>
        <dbReference type="EMBL" id="AYD89921.1"/>
    </source>
</evidence>
<dbReference type="InterPro" id="IPR031304">
    <property type="entry name" value="SLT_2"/>
</dbReference>
<organism evidence="4 5">
    <name type="scientific">Actinomyces lilanjuaniae</name>
    <dbReference type="NCBI Taxonomy" id="2321394"/>
    <lineage>
        <taxon>Bacteria</taxon>
        <taxon>Bacillati</taxon>
        <taxon>Actinomycetota</taxon>
        <taxon>Actinomycetes</taxon>
        <taxon>Actinomycetales</taxon>
        <taxon>Actinomycetaceae</taxon>
        <taxon>Actinomyces</taxon>
    </lineage>
</organism>
<gene>
    <name evidence="4" type="ORF">D5R93_07585</name>
</gene>
<feature type="domain" description="ARB-07466-like C-terminal" evidence="3">
    <location>
        <begin position="256"/>
        <end position="366"/>
    </location>
</feature>
<name>A0ABM6Z459_9ACTO</name>
<dbReference type="PANTHER" id="PTHR37423:SF2">
    <property type="entry name" value="MEMBRANE-BOUND LYTIC MUREIN TRANSGLYCOSYLASE C"/>
    <property type="match status" value="1"/>
</dbReference>
<dbReference type="PANTHER" id="PTHR37423">
    <property type="entry name" value="SOLUBLE LYTIC MUREIN TRANSGLYCOSYLASE-RELATED"/>
    <property type="match status" value="1"/>
</dbReference>
<evidence type="ECO:0000313" key="5">
    <source>
        <dbReference type="Proteomes" id="UP000273001"/>
    </source>
</evidence>
<keyword evidence="1" id="KW-1133">Transmembrane helix</keyword>
<dbReference type="Pfam" id="PF13406">
    <property type="entry name" value="SLT_2"/>
    <property type="match status" value="1"/>
</dbReference>
<dbReference type="CDD" id="cd13399">
    <property type="entry name" value="Slt35-like"/>
    <property type="match status" value="1"/>
</dbReference>
<evidence type="ECO:0000259" key="3">
    <source>
        <dbReference type="Pfam" id="PF26571"/>
    </source>
</evidence>
<proteinExistence type="predicted"/>
<feature type="domain" description="Transglycosylase SLT" evidence="2">
    <location>
        <begin position="92"/>
        <end position="149"/>
    </location>
</feature>
<keyword evidence="1" id="KW-0812">Transmembrane</keyword>
<dbReference type="EMBL" id="CP032514">
    <property type="protein sequence ID" value="AYD89921.1"/>
    <property type="molecule type" value="Genomic_DNA"/>
</dbReference>
<sequence length="386" mass="40173">MLSRECRNGGRTVSSSNRIAVLVLVAPLLILSLLFSVVLLGDVAPTGGGTAGAAGQAVAISGVPSEWAADVVQAGNRCPQDGITAQVIAAQLDQESSWDPSATSGAGAQGLSQFMPDTWETYGVDGDGDGTADPFNGHDAIASQANYMCTLAASMREALTNGVDGDLVDLALAAYNAGPGAVLNHHGVPPYSETQHYVTTIKEAMPTYTVTHASASASDAQQSADDLVDTSPVDAGAFAPEMMSQPDPTPGAHGTARVTPRMGALINDVMTNYSQIVNDALYCWDAHTYNPTSDHPKGRACDIPFYGCSANPDRSADPLTGLAAGNAAANWMVANASTYGVHYVIWDGRIWYASTGKWEPYDGAGGLYNPSDCTGGHYDHIHVSVF</sequence>
<dbReference type="InterPro" id="IPR023346">
    <property type="entry name" value="Lysozyme-like_dom_sf"/>
</dbReference>
<keyword evidence="1" id="KW-0472">Membrane</keyword>
<keyword evidence="5" id="KW-1185">Reference proteome</keyword>
<dbReference type="Proteomes" id="UP000273001">
    <property type="component" value="Chromosome"/>
</dbReference>
<dbReference type="Pfam" id="PF26571">
    <property type="entry name" value="VldE"/>
    <property type="match status" value="1"/>
</dbReference>
<feature type="transmembrane region" description="Helical" evidence="1">
    <location>
        <begin position="21"/>
        <end position="41"/>
    </location>
</feature>
<evidence type="ECO:0000256" key="1">
    <source>
        <dbReference type="SAM" id="Phobius"/>
    </source>
</evidence>
<evidence type="ECO:0000259" key="2">
    <source>
        <dbReference type="Pfam" id="PF13406"/>
    </source>
</evidence>
<reference evidence="4 5" key="1">
    <citation type="submission" date="2018-09" db="EMBL/GenBank/DDBJ databases">
        <authorList>
            <person name="Li J."/>
        </authorList>
    </citation>
    <scope>NUCLEOTIDE SEQUENCE [LARGE SCALE GENOMIC DNA]</scope>
    <source>
        <strain evidence="4 5">2129</strain>
    </source>
</reference>
<accession>A0ABM6Z459</accession>
<protein>
    <submittedName>
        <fullName evidence="4">Lytic transglycosylase domain-containing protein</fullName>
    </submittedName>
</protein>